<evidence type="ECO:0000256" key="1">
    <source>
        <dbReference type="SAM" id="Phobius"/>
    </source>
</evidence>
<comment type="caution">
    <text evidence="2">The sequence shown here is derived from an EMBL/GenBank/DDBJ whole genome shotgun (WGS) entry which is preliminary data.</text>
</comment>
<dbReference type="Proteomes" id="UP000223913">
    <property type="component" value="Unassembled WGS sequence"/>
</dbReference>
<accession>A0A2D0N4I1</accession>
<feature type="transmembrane region" description="Helical" evidence="1">
    <location>
        <begin position="29"/>
        <end position="47"/>
    </location>
</feature>
<dbReference type="RefSeq" id="WP_099153232.1">
    <property type="nucleotide sequence ID" value="NZ_PDUD01000032.1"/>
</dbReference>
<proteinExistence type="predicted"/>
<evidence type="ECO:0000313" key="3">
    <source>
        <dbReference type="Proteomes" id="UP000223913"/>
    </source>
</evidence>
<dbReference type="AlphaFoldDB" id="A0A2D0N4I1"/>
<keyword evidence="1" id="KW-0812">Transmembrane</keyword>
<reference evidence="2 3" key="1">
    <citation type="submission" date="2017-10" db="EMBL/GenBank/DDBJ databases">
        <title>The draft genome sequence of Lewinella nigricans NBRC 102662.</title>
        <authorList>
            <person name="Wang K."/>
        </authorList>
    </citation>
    <scope>NUCLEOTIDE SEQUENCE [LARGE SCALE GENOMIC DNA]</scope>
    <source>
        <strain evidence="2 3">NBRC 102662</strain>
    </source>
</reference>
<name>A0A2D0N4I1_FLAN2</name>
<feature type="transmembrane region" description="Helical" evidence="1">
    <location>
        <begin position="59"/>
        <end position="79"/>
    </location>
</feature>
<dbReference type="EMBL" id="PDUD01000032">
    <property type="protein sequence ID" value="PHN03395.1"/>
    <property type="molecule type" value="Genomic_DNA"/>
</dbReference>
<evidence type="ECO:0000313" key="2">
    <source>
        <dbReference type="EMBL" id="PHN03395.1"/>
    </source>
</evidence>
<protein>
    <submittedName>
        <fullName evidence="2">Uncharacterized protein</fullName>
    </submittedName>
</protein>
<feature type="transmembrane region" description="Helical" evidence="1">
    <location>
        <begin position="85"/>
        <end position="105"/>
    </location>
</feature>
<organism evidence="2 3">
    <name type="scientific">Flavilitoribacter nigricans (strain ATCC 23147 / DSM 23189 / NBRC 102662 / NCIMB 1420 / SS-2)</name>
    <name type="common">Lewinella nigricans</name>
    <dbReference type="NCBI Taxonomy" id="1122177"/>
    <lineage>
        <taxon>Bacteria</taxon>
        <taxon>Pseudomonadati</taxon>
        <taxon>Bacteroidota</taxon>
        <taxon>Saprospiria</taxon>
        <taxon>Saprospirales</taxon>
        <taxon>Lewinellaceae</taxon>
        <taxon>Flavilitoribacter</taxon>
    </lineage>
</organism>
<keyword evidence="1" id="KW-1133">Transmembrane helix</keyword>
<sequence length="112" mass="12230">MKTHHVNLLNGIILIVIGLWAYASTTAETSTALIPVAFGGLFVITVPPFRSGNPLTANILTLLSGLLIIALLLSLWSTIRDRSGIPVFHLIVMLISSSVAFVFLIRHRRQKV</sequence>
<feature type="transmembrane region" description="Helical" evidence="1">
    <location>
        <begin position="7"/>
        <end position="23"/>
    </location>
</feature>
<keyword evidence="3" id="KW-1185">Reference proteome</keyword>
<keyword evidence="1" id="KW-0472">Membrane</keyword>
<gene>
    <name evidence="2" type="ORF">CRP01_27310</name>
</gene>